<feature type="chain" id="PRO_5001990613" description="P/Homo B domain-containing protein" evidence="4">
    <location>
        <begin position="23"/>
        <end position="892"/>
    </location>
</feature>
<protein>
    <recommendedName>
        <fullName evidence="5">P/Homo B domain-containing protein</fullName>
    </recommendedName>
</protein>
<evidence type="ECO:0000313" key="7">
    <source>
        <dbReference type="Proteomes" id="UP000030152"/>
    </source>
</evidence>
<feature type="domain" description="P/Homo B" evidence="5">
    <location>
        <begin position="656"/>
        <end position="803"/>
    </location>
</feature>
<keyword evidence="3" id="KW-0378">Hydrolase</keyword>
<dbReference type="InterPro" id="IPR008979">
    <property type="entry name" value="Galactose-bd-like_sf"/>
</dbReference>
<reference evidence="6 7" key="1">
    <citation type="submission" date="2013-09" db="EMBL/GenBank/DDBJ databases">
        <authorList>
            <person name="Zeng Z."/>
            <person name="Chen C."/>
        </authorList>
    </citation>
    <scope>NUCLEOTIDE SEQUENCE [LARGE SCALE GENOMIC DNA]</scope>
    <source>
        <strain evidence="6 7">WB 3.3-2</strain>
    </source>
</reference>
<proteinExistence type="predicted"/>
<dbReference type="InterPro" id="IPR026444">
    <property type="entry name" value="Secre_tail"/>
</dbReference>
<organism evidence="6 7">
    <name type="scientific">Flavobacterium rivuli WB 3.3-2 = DSM 21788</name>
    <dbReference type="NCBI Taxonomy" id="1121895"/>
    <lineage>
        <taxon>Bacteria</taxon>
        <taxon>Pseudomonadati</taxon>
        <taxon>Bacteroidota</taxon>
        <taxon>Flavobacteriia</taxon>
        <taxon>Flavobacteriales</taxon>
        <taxon>Flavobacteriaceae</taxon>
        <taxon>Flavobacterium</taxon>
    </lineage>
</organism>
<sequence>MKKHFLLCITAVLSLTAGYAQSVKSWTPVNADKAATMGEIKQTFAIAKSNVSFVTINTDELKTILATAPQKNSGGKGIVITLPNINGVAEHFVVLEASNFSSVLQAQFPYIRSYVGNGVEDPTAHLRISISPKGIQTMVLRADKQTEFIEPYTANGEVYAVFNSGATRAKGQLPFNCTTADDRSVQRAAAQANRAALSESLTFKTLRLALSCTGEYTVYHGRTVAGALAAMNATMSRVNGVYEVDFAVNLILIDDEASLIYTSASTDPYSNASSMDNWNSELQANLTATVGEGAYDIGHLFGATGGGGNAGCVGCVCEDGAKGSGITSPSNGVPEGDTFDIDYVAHEMGHQLGANHTFSFEYEQSGVQTEPGSGSSIMGYAGITDAYDVQAHSDDYFTYASVHQVQLNLADKTCPVDSPLNNAAIVVNAGSNYSIPKGTAFVLKAVGAEVNPAGVTYTWEQNDSASNASSGDSSFALPTKTSGPLFRSVAPGTSTTRYFPAFSSVVANSLTTTWETVPNVARTLHFTLTGRDNIAAGGQTKTDDVNIIVKSAAGPFIVTSQNSETESWTAGSQQTITWNVAGTTANNINVANVSILLSTDGGLTFPTVLAATTANDGSEIINVPAGADGVHCRVMVQAIDNIFYALNQKEFAIGYSVINDCTTYTNSTGLSIPDGASSFTSQTLAISAPGVTVSSVKVQVDVTHTYLSDLTINVVNPAGTTVNLWNQQCSNNENFNITFSNGSGSVVCASPTTGTYAPQGDLSAYAGVTANGNWRLRVKDSQSQDTGALNSWSVIVCTQTATALGTESFGLKDFAIFPNPNTGAFTVQFNSDSQNKINILVNDISGRVVYNSNYANSGIFSGIVNLQNVQQGVYLVTVQDGNRKETRKIVIK</sequence>
<dbReference type="SUPFAM" id="SSF55486">
    <property type="entry name" value="Metalloproteases ('zincins'), catalytic domain"/>
    <property type="match status" value="1"/>
</dbReference>
<dbReference type="EMBL" id="JRLX01000037">
    <property type="protein sequence ID" value="KGO84792.1"/>
    <property type="molecule type" value="Genomic_DNA"/>
</dbReference>
<dbReference type="GO" id="GO:0008237">
    <property type="term" value="F:metallopeptidase activity"/>
    <property type="evidence" value="ECO:0007669"/>
    <property type="project" value="InterPro"/>
</dbReference>
<keyword evidence="1" id="KW-0645">Protease</keyword>
<evidence type="ECO:0000256" key="4">
    <source>
        <dbReference type="SAM" id="SignalP"/>
    </source>
</evidence>
<evidence type="ECO:0000256" key="3">
    <source>
        <dbReference type="ARBA" id="ARBA00022801"/>
    </source>
</evidence>
<dbReference type="Gene3D" id="3.40.390.10">
    <property type="entry name" value="Collagenase (Catalytic Domain)"/>
    <property type="match status" value="1"/>
</dbReference>
<comment type="caution">
    <text evidence="6">The sequence shown here is derived from an EMBL/GenBank/DDBJ whole genome shotgun (WGS) entry which is preliminary data.</text>
</comment>
<dbReference type="Pfam" id="PF18962">
    <property type="entry name" value="Por_Secre_tail"/>
    <property type="match status" value="1"/>
</dbReference>
<evidence type="ECO:0000313" key="6">
    <source>
        <dbReference type="EMBL" id="KGO84792.1"/>
    </source>
</evidence>
<feature type="signal peptide" evidence="4">
    <location>
        <begin position="1"/>
        <end position="22"/>
    </location>
</feature>
<keyword evidence="7" id="KW-1185">Reference proteome</keyword>
<dbReference type="eggNOG" id="COG4935">
    <property type="taxonomic scope" value="Bacteria"/>
</dbReference>
<dbReference type="PROSITE" id="PS51829">
    <property type="entry name" value="P_HOMO_B"/>
    <property type="match status" value="1"/>
</dbReference>
<gene>
    <name evidence="6" type="ORF">Q765_19785</name>
</gene>
<dbReference type="STRING" id="1121895.GCA_000378485_03975"/>
<dbReference type="GO" id="GO:0004252">
    <property type="term" value="F:serine-type endopeptidase activity"/>
    <property type="evidence" value="ECO:0007669"/>
    <property type="project" value="InterPro"/>
</dbReference>
<evidence type="ECO:0000259" key="5">
    <source>
        <dbReference type="PROSITE" id="PS51829"/>
    </source>
</evidence>
<dbReference type="AlphaFoldDB" id="A0A0A2LWQ4"/>
<accession>A0A0A2LWQ4</accession>
<dbReference type="Pfam" id="PF13583">
    <property type="entry name" value="Reprolysin_4"/>
    <property type="match status" value="1"/>
</dbReference>
<dbReference type="OrthoDB" id="9792152at2"/>
<dbReference type="Proteomes" id="UP000030152">
    <property type="component" value="Unassembled WGS sequence"/>
</dbReference>
<dbReference type="InterPro" id="IPR002884">
    <property type="entry name" value="P_dom"/>
</dbReference>
<dbReference type="InterPro" id="IPR024079">
    <property type="entry name" value="MetalloPept_cat_dom_sf"/>
</dbReference>
<dbReference type="Gene3D" id="2.60.120.260">
    <property type="entry name" value="Galactose-binding domain-like"/>
    <property type="match status" value="1"/>
</dbReference>
<evidence type="ECO:0000256" key="1">
    <source>
        <dbReference type="ARBA" id="ARBA00022670"/>
    </source>
</evidence>
<dbReference type="NCBIfam" id="TIGR04183">
    <property type="entry name" value="Por_Secre_tail"/>
    <property type="match status" value="1"/>
</dbReference>
<keyword evidence="2 4" id="KW-0732">Signal</keyword>
<name>A0A0A2LWQ4_9FLAO</name>
<evidence type="ECO:0000256" key="2">
    <source>
        <dbReference type="ARBA" id="ARBA00022729"/>
    </source>
</evidence>
<dbReference type="GO" id="GO:0006508">
    <property type="term" value="P:proteolysis"/>
    <property type="evidence" value="ECO:0007669"/>
    <property type="project" value="UniProtKB-KW"/>
</dbReference>
<dbReference type="SUPFAM" id="SSF49785">
    <property type="entry name" value="Galactose-binding domain-like"/>
    <property type="match status" value="1"/>
</dbReference>
<dbReference type="Pfam" id="PF01483">
    <property type="entry name" value="P_proprotein"/>
    <property type="match status" value="1"/>
</dbReference>